<evidence type="ECO:0000259" key="9">
    <source>
        <dbReference type="Pfam" id="PF02771"/>
    </source>
</evidence>
<proteinExistence type="inferred from homology"/>
<dbReference type="Proteomes" id="UP000321857">
    <property type="component" value="Chromosome"/>
</dbReference>
<sequence>MKRSPPSGGRISRVTRAVGLDLAWPFFEAHHSSVAAAAAALCDTLQPIDHEDEDAACRALVAAMGKAGLLTLSAPTDGPHDVRALAITRERLAYHSGLADFAFAMQGLGFGPVMVAGTETQKAEWGARVRGGSAIAAFALTEPGAGSDAARVATRATRDGSDWLIDGEKTYISNGPIADIITLFARTSDEGARGLTAFILPANTPGLSVAERIAVVAPHPLARLRLDSVRLPDSARLGEVGEGFTIAMATLNIFRVTVGAAALGLARRALDEAIAFASQRPLGNAMLVDNAVTQDRIGTMATRIDAAALLIARAAWAKDTQDGDHRRSAAMAKLEATEMAQQVIDSAVQLHGGLGVTVGARVEALYREIRALRIYEGASEVQRMIIARTLLK</sequence>
<evidence type="ECO:0000256" key="5">
    <source>
        <dbReference type="ARBA" id="ARBA00023002"/>
    </source>
</evidence>
<dbReference type="GO" id="GO:0003995">
    <property type="term" value="F:acyl-CoA dehydrogenase activity"/>
    <property type="evidence" value="ECO:0007669"/>
    <property type="project" value="TreeGrafter"/>
</dbReference>
<dbReference type="Pfam" id="PF00441">
    <property type="entry name" value="Acyl-CoA_dh_1"/>
    <property type="match status" value="1"/>
</dbReference>
<dbReference type="Gene3D" id="1.10.540.10">
    <property type="entry name" value="Acyl-CoA dehydrogenase/oxidase, N-terminal domain"/>
    <property type="match status" value="1"/>
</dbReference>
<keyword evidence="3 6" id="KW-0285">Flavoprotein</keyword>
<evidence type="ECO:0000256" key="1">
    <source>
        <dbReference type="ARBA" id="ARBA00001974"/>
    </source>
</evidence>
<dbReference type="EMBL" id="CP041659">
    <property type="protein sequence ID" value="QDP19789.1"/>
    <property type="molecule type" value="Genomic_DNA"/>
</dbReference>
<dbReference type="GO" id="GO:0050660">
    <property type="term" value="F:flavin adenine dinucleotide binding"/>
    <property type="evidence" value="ECO:0007669"/>
    <property type="project" value="InterPro"/>
</dbReference>
<evidence type="ECO:0000256" key="3">
    <source>
        <dbReference type="ARBA" id="ARBA00022630"/>
    </source>
</evidence>
<feature type="domain" description="Acyl-CoA oxidase/dehydrogenase middle" evidence="8">
    <location>
        <begin position="137"/>
        <end position="227"/>
    </location>
</feature>
<evidence type="ECO:0000256" key="6">
    <source>
        <dbReference type="RuleBase" id="RU362125"/>
    </source>
</evidence>
<dbReference type="AlphaFoldDB" id="A0A516ISE9"/>
<name>A0A516ISE9_9SPHN</name>
<dbReference type="InterPro" id="IPR046373">
    <property type="entry name" value="Acyl-CoA_Oxase/DH_mid-dom_sf"/>
</dbReference>
<dbReference type="InterPro" id="IPR013786">
    <property type="entry name" value="AcylCoA_DH/ox_N"/>
</dbReference>
<dbReference type="InterPro" id="IPR006091">
    <property type="entry name" value="Acyl-CoA_Oxase/DH_mid-dom"/>
</dbReference>
<dbReference type="KEGG" id="sxa:FMM02_07370"/>
<protein>
    <submittedName>
        <fullName evidence="10">Acyl-CoA dehydrogenase</fullName>
    </submittedName>
</protein>
<reference evidence="10 11" key="1">
    <citation type="submission" date="2019-07" db="EMBL/GenBank/DDBJ databases">
        <title>Sphingomonas AE3 Genome sequencing and assembly.</title>
        <authorList>
            <person name="Kim H."/>
        </authorList>
    </citation>
    <scope>NUCLEOTIDE SEQUENCE [LARGE SCALE GENOMIC DNA]</scope>
    <source>
        <strain evidence="10 11">AE3</strain>
    </source>
</reference>
<evidence type="ECO:0000259" key="8">
    <source>
        <dbReference type="Pfam" id="PF02770"/>
    </source>
</evidence>
<evidence type="ECO:0000259" key="7">
    <source>
        <dbReference type="Pfam" id="PF00441"/>
    </source>
</evidence>
<dbReference type="InterPro" id="IPR036250">
    <property type="entry name" value="AcylCo_DH-like_C"/>
</dbReference>
<dbReference type="OrthoDB" id="9780544at2"/>
<evidence type="ECO:0000256" key="4">
    <source>
        <dbReference type="ARBA" id="ARBA00022827"/>
    </source>
</evidence>
<feature type="domain" description="Acyl-CoA dehydrogenase/oxidase C-terminal" evidence="7">
    <location>
        <begin position="241"/>
        <end position="391"/>
    </location>
</feature>
<dbReference type="InterPro" id="IPR009075">
    <property type="entry name" value="AcylCo_DH/oxidase_C"/>
</dbReference>
<dbReference type="Gene3D" id="2.40.110.10">
    <property type="entry name" value="Butyryl-CoA Dehydrogenase, subunit A, domain 2"/>
    <property type="match status" value="1"/>
</dbReference>
<dbReference type="Pfam" id="PF02770">
    <property type="entry name" value="Acyl-CoA_dh_M"/>
    <property type="match status" value="1"/>
</dbReference>
<dbReference type="PANTHER" id="PTHR43884">
    <property type="entry name" value="ACYL-COA DEHYDROGENASE"/>
    <property type="match status" value="1"/>
</dbReference>
<dbReference type="SUPFAM" id="SSF47203">
    <property type="entry name" value="Acyl-CoA dehydrogenase C-terminal domain-like"/>
    <property type="match status" value="1"/>
</dbReference>
<dbReference type="InterPro" id="IPR037069">
    <property type="entry name" value="AcylCoA_DH/ox_N_sf"/>
</dbReference>
<organism evidence="10 11">
    <name type="scientific">Sphingomonas xanthus</name>
    <dbReference type="NCBI Taxonomy" id="2594473"/>
    <lineage>
        <taxon>Bacteria</taxon>
        <taxon>Pseudomonadati</taxon>
        <taxon>Pseudomonadota</taxon>
        <taxon>Alphaproteobacteria</taxon>
        <taxon>Sphingomonadales</taxon>
        <taxon>Sphingomonadaceae</taxon>
        <taxon>Sphingomonas</taxon>
    </lineage>
</organism>
<dbReference type="PANTHER" id="PTHR43884:SF22">
    <property type="entry name" value="BLR3437 PROTEIN"/>
    <property type="match status" value="1"/>
</dbReference>
<dbReference type="FunFam" id="2.40.110.10:FF:000002">
    <property type="entry name" value="Acyl-CoA dehydrogenase fadE12"/>
    <property type="match status" value="1"/>
</dbReference>
<comment type="cofactor">
    <cofactor evidence="1 6">
        <name>FAD</name>
        <dbReference type="ChEBI" id="CHEBI:57692"/>
    </cofactor>
</comment>
<keyword evidence="4 6" id="KW-0274">FAD</keyword>
<dbReference type="InterPro" id="IPR009100">
    <property type="entry name" value="AcylCoA_DH/oxidase_NM_dom_sf"/>
</dbReference>
<dbReference type="FunFam" id="1.20.140.10:FF:000001">
    <property type="entry name" value="Acyl-CoA dehydrogenase"/>
    <property type="match status" value="1"/>
</dbReference>
<comment type="similarity">
    <text evidence="2 6">Belongs to the acyl-CoA dehydrogenase family.</text>
</comment>
<dbReference type="SUPFAM" id="SSF56645">
    <property type="entry name" value="Acyl-CoA dehydrogenase NM domain-like"/>
    <property type="match status" value="1"/>
</dbReference>
<keyword evidence="11" id="KW-1185">Reference proteome</keyword>
<dbReference type="Gene3D" id="1.20.140.10">
    <property type="entry name" value="Butyryl-CoA Dehydrogenase, subunit A, domain 3"/>
    <property type="match status" value="1"/>
</dbReference>
<evidence type="ECO:0000256" key="2">
    <source>
        <dbReference type="ARBA" id="ARBA00009347"/>
    </source>
</evidence>
<feature type="domain" description="Acyl-CoA dehydrogenase/oxidase N-terminal" evidence="9">
    <location>
        <begin position="36"/>
        <end position="129"/>
    </location>
</feature>
<evidence type="ECO:0000313" key="11">
    <source>
        <dbReference type="Proteomes" id="UP000321857"/>
    </source>
</evidence>
<keyword evidence="5 6" id="KW-0560">Oxidoreductase</keyword>
<accession>A0A516ISE9</accession>
<dbReference type="Pfam" id="PF02771">
    <property type="entry name" value="Acyl-CoA_dh_N"/>
    <property type="match status" value="1"/>
</dbReference>
<evidence type="ECO:0000313" key="10">
    <source>
        <dbReference type="EMBL" id="QDP19789.1"/>
    </source>
</evidence>
<gene>
    <name evidence="10" type="ORF">FMM02_07370</name>
</gene>